<evidence type="ECO:0000313" key="1">
    <source>
        <dbReference type="EMBL" id="GLU49848.1"/>
    </source>
</evidence>
<protein>
    <submittedName>
        <fullName evidence="1">Uncharacterized protein</fullName>
    </submittedName>
</protein>
<dbReference type="AlphaFoldDB" id="A0A9W6UKQ3"/>
<comment type="caution">
    <text evidence="1">The sequence shown here is derived from an EMBL/GenBank/DDBJ whole genome shotgun (WGS) entry which is preliminary data.</text>
</comment>
<proteinExistence type="predicted"/>
<name>A0A9W6UKQ3_9ACTN</name>
<evidence type="ECO:0000313" key="2">
    <source>
        <dbReference type="Proteomes" id="UP001165092"/>
    </source>
</evidence>
<reference evidence="1" key="1">
    <citation type="submission" date="2023-02" db="EMBL/GenBank/DDBJ databases">
        <title>Nocardiopsis ansamitocini NBRC 112285.</title>
        <authorList>
            <person name="Ichikawa N."/>
            <person name="Sato H."/>
            <person name="Tonouchi N."/>
        </authorList>
    </citation>
    <scope>NUCLEOTIDE SEQUENCE</scope>
    <source>
        <strain evidence="1">NBRC 112285</strain>
    </source>
</reference>
<organism evidence="1 2">
    <name type="scientific">Nocardiopsis ansamitocini</name>
    <dbReference type="NCBI Taxonomy" id="1670832"/>
    <lineage>
        <taxon>Bacteria</taxon>
        <taxon>Bacillati</taxon>
        <taxon>Actinomycetota</taxon>
        <taxon>Actinomycetes</taxon>
        <taxon>Streptosporangiales</taxon>
        <taxon>Nocardiopsidaceae</taxon>
        <taxon>Nocardiopsis</taxon>
    </lineage>
</organism>
<dbReference type="Proteomes" id="UP001165092">
    <property type="component" value="Unassembled WGS sequence"/>
</dbReference>
<gene>
    <name evidence="1" type="ORF">Nans01_41990</name>
</gene>
<dbReference type="EMBL" id="BSQG01000009">
    <property type="protein sequence ID" value="GLU49848.1"/>
    <property type="molecule type" value="Genomic_DNA"/>
</dbReference>
<keyword evidence="2" id="KW-1185">Reference proteome</keyword>
<dbReference type="RefSeq" id="WP_285761384.1">
    <property type="nucleotide sequence ID" value="NZ_BSQG01000009.1"/>
</dbReference>
<accession>A0A9W6UKQ3</accession>
<sequence length="78" mass="8880">MDPRLRRRTWWHLIQNAATDADNWLAARLDTRPLAETAIDTAAWAGRCWHHALTTARRDLHGPARGLIAVVITTDKEN</sequence>